<evidence type="ECO:0000313" key="6">
    <source>
        <dbReference type="Proteomes" id="UP000186895"/>
    </source>
</evidence>
<name>A0A1N6VRS1_9GAMM</name>
<dbReference type="GO" id="GO:0055085">
    <property type="term" value="P:transmembrane transport"/>
    <property type="evidence" value="ECO:0007669"/>
    <property type="project" value="InterPro"/>
</dbReference>
<keyword evidence="2" id="KW-0813">Transport</keyword>
<reference evidence="6" key="1">
    <citation type="submission" date="2017-01" db="EMBL/GenBank/DDBJ databases">
        <authorList>
            <person name="Varghese N."/>
            <person name="Submissions S."/>
        </authorList>
    </citation>
    <scope>NUCLEOTIDE SEQUENCE [LARGE SCALE GENOMIC DNA]</scope>
    <source>
        <strain evidence="6">DSM 7027</strain>
    </source>
</reference>
<dbReference type="PANTHER" id="PTHR33376:SF7">
    <property type="entry name" value="C4-DICARBOXYLATE-BINDING PROTEIN DCTB"/>
    <property type="match status" value="1"/>
</dbReference>
<dbReference type="InterPro" id="IPR018389">
    <property type="entry name" value="DctP_fam"/>
</dbReference>
<feature type="chain" id="PRO_5012139323" evidence="4">
    <location>
        <begin position="31"/>
        <end position="339"/>
    </location>
</feature>
<keyword evidence="6" id="KW-1185">Reference proteome</keyword>
<evidence type="ECO:0000256" key="4">
    <source>
        <dbReference type="SAM" id="SignalP"/>
    </source>
</evidence>
<evidence type="ECO:0000256" key="3">
    <source>
        <dbReference type="ARBA" id="ARBA00022729"/>
    </source>
</evidence>
<proteinExistence type="inferred from homology"/>
<sequence length="339" mass="37958">MTIKPKLSALFKSCTLAAAVSLPLASTAQADDSFILAQAMNTDHIFHATSEQFITELDAQNPDYDVEYHPGGDLGDWTSLFEQTMQGAIPMTITYGASEFDPRLDLTWLGYVVDSWEKAREVYGPGGPMVDVYNQILEENDLVSLGIIPAGFGSITIRKGVGKVPTNFPEDAKGIKMRVVPTPLAVERFNNLGFSAVPMPFSELYTALQLGTVDGRAFGPAVEIWQMRDVLESYVLTRDYFEHAFWLVNKDWWDDLPEQERKDIRAAADATLNVVWDKARSIDEDYLAKVREHGIDVVELTPTQLQKAKDSLYANEWPYMEDVVGTDIMDMMRKIAAIN</sequence>
<evidence type="ECO:0000256" key="1">
    <source>
        <dbReference type="ARBA" id="ARBA00009023"/>
    </source>
</evidence>
<accession>A0A1N6VRS1</accession>
<feature type="signal peptide" evidence="4">
    <location>
        <begin position="1"/>
        <end position="30"/>
    </location>
</feature>
<dbReference type="eggNOG" id="COG1638">
    <property type="taxonomic scope" value="Bacteria"/>
</dbReference>
<dbReference type="PANTHER" id="PTHR33376">
    <property type="match status" value="1"/>
</dbReference>
<dbReference type="Pfam" id="PF03480">
    <property type="entry name" value="DctP"/>
    <property type="match status" value="1"/>
</dbReference>
<dbReference type="Gene3D" id="3.40.190.170">
    <property type="entry name" value="Bacterial extracellular solute-binding protein, family 7"/>
    <property type="match status" value="1"/>
</dbReference>
<protein>
    <submittedName>
        <fullName evidence="5">TRAP-type C4-dicarboxylate transport system, substrate-binding protein</fullName>
    </submittedName>
</protein>
<evidence type="ECO:0000256" key="2">
    <source>
        <dbReference type="ARBA" id="ARBA00022448"/>
    </source>
</evidence>
<gene>
    <name evidence="5" type="ORF">SAMN05421647_10976</name>
</gene>
<dbReference type="RefSeq" id="WP_076464842.1">
    <property type="nucleotide sequence ID" value="NZ_FTMN01000009.1"/>
</dbReference>
<dbReference type="InterPro" id="IPR038404">
    <property type="entry name" value="TRAP_DctP_sf"/>
</dbReference>
<dbReference type="Proteomes" id="UP000186895">
    <property type="component" value="Unassembled WGS sequence"/>
</dbReference>
<comment type="similarity">
    <text evidence="1">Belongs to the bacterial solute-binding protein 7 family.</text>
</comment>
<dbReference type="EMBL" id="FTMN01000009">
    <property type="protein sequence ID" value="SIQ80517.1"/>
    <property type="molecule type" value="Genomic_DNA"/>
</dbReference>
<organism evidence="5 6">
    <name type="scientific">Marinobacterium stanieri</name>
    <dbReference type="NCBI Taxonomy" id="49186"/>
    <lineage>
        <taxon>Bacteria</taxon>
        <taxon>Pseudomonadati</taxon>
        <taxon>Pseudomonadota</taxon>
        <taxon>Gammaproteobacteria</taxon>
        <taxon>Oceanospirillales</taxon>
        <taxon>Oceanospirillaceae</taxon>
        <taxon>Marinobacterium</taxon>
    </lineage>
</organism>
<evidence type="ECO:0000313" key="5">
    <source>
        <dbReference type="EMBL" id="SIQ80517.1"/>
    </source>
</evidence>
<dbReference type="AlphaFoldDB" id="A0A1N6VRS1"/>
<dbReference type="NCBIfam" id="NF037995">
    <property type="entry name" value="TRAP_S1"/>
    <property type="match status" value="1"/>
</dbReference>
<keyword evidence="3 4" id="KW-0732">Signal</keyword>
<dbReference type="STRING" id="49186.SAMN05421647_10976"/>